<organism evidence="3 4">
    <name type="scientific">Silvanigrella paludirubra</name>
    <dbReference type="NCBI Taxonomy" id="2499159"/>
    <lineage>
        <taxon>Bacteria</taxon>
        <taxon>Pseudomonadati</taxon>
        <taxon>Bdellovibrionota</taxon>
        <taxon>Oligoflexia</taxon>
        <taxon>Silvanigrellales</taxon>
        <taxon>Silvanigrellaceae</taxon>
        <taxon>Silvanigrella</taxon>
    </lineage>
</organism>
<keyword evidence="4" id="KW-1185">Reference proteome</keyword>
<keyword evidence="1" id="KW-0663">Pyridoxal phosphate</keyword>
<dbReference type="OrthoDB" id="5298186at2"/>
<evidence type="ECO:0000259" key="2">
    <source>
        <dbReference type="Pfam" id="PF00266"/>
    </source>
</evidence>
<dbReference type="InterPro" id="IPR000192">
    <property type="entry name" value="Aminotrans_V_dom"/>
</dbReference>
<dbReference type="Gene3D" id="3.40.640.10">
    <property type="entry name" value="Type I PLP-dependent aspartate aminotransferase-like (Major domain)"/>
    <property type="match status" value="1"/>
</dbReference>
<evidence type="ECO:0000313" key="3">
    <source>
        <dbReference type="EMBL" id="KAB8036864.1"/>
    </source>
</evidence>
<name>A0A6N6VPA0_9BACT</name>
<dbReference type="InterPro" id="IPR015424">
    <property type="entry name" value="PyrdxlP-dep_Trfase"/>
</dbReference>
<keyword evidence="3" id="KW-0032">Aminotransferase</keyword>
<dbReference type="GO" id="GO:0008483">
    <property type="term" value="F:transaminase activity"/>
    <property type="evidence" value="ECO:0007669"/>
    <property type="project" value="UniProtKB-KW"/>
</dbReference>
<feature type="domain" description="Aminotransferase class V" evidence="2">
    <location>
        <begin position="69"/>
        <end position="405"/>
    </location>
</feature>
<dbReference type="RefSeq" id="WP_153421279.1">
    <property type="nucleotide sequence ID" value="NZ_WFLM01000005.1"/>
</dbReference>
<gene>
    <name evidence="3" type="ORF">GCL60_13545</name>
</gene>
<dbReference type="EMBL" id="WFLM01000005">
    <property type="protein sequence ID" value="KAB8036864.1"/>
    <property type="molecule type" value="Genomic_DNA"/>
</dbReference>
<dbReference type="AlphaFoldDB" id="A0A6N6VPA0"/>
<dbReference type="PANTHER" id="PTHR43586:SF8">
    <property type="entry name" value="CYSTEINE DESULFURASE 1, CHLOROPLASTIC"/>
    <property type="match status" value="1"/>
</dbReference>
<protein>
    <submittedName>
        <fullName evidence="3">Aminotransferase class V-fold PLP-dependent enzyme</fullName>
    </submittedName>
</protein>
<dbReference type="PANTHER" id="PTHR43586">
    <property type="entry name" value="CYSTEINE DESULFURASE"/>
    <property type="match status" value="1"/>
</dbReference>
<evidence type="ECO:0000313" key="4">
    <source>
        <dbReference type="Proteomes" id="UP000437748"/>
    </source>
</evidence>
<dbReference type="SUPFAM" id="SSF53383">
    <property type="entry name" value="PLP-dependent transferases"/>
    <property type="match status" value="1"/>
</dbReference>
<sequence length="425" mass="49139">MNSLNNKKMSLNDHDETWNIFRNNYILDQKIIHFTLAIHVPHSLSLNKEIDYYRKLIDTNPDLMRRERHKYTTETLEAAARYLGTDKSLIALTDSSTMSLSLILNGFEFQNGTEILTTDSEHYSLEKLCESSAKKYNLTLKKIDISNILHNISKKQIVKSIVDNINDKTCLIAISWVNSKYGIKFPLKEISKELKKINFSREENKKILLCVDGVHGFGIENLNSIHDLGVDFFASGCHKWLFGPRGTGLLWCSERGWKKLNPIIPSFEKIAWDHYLEWDNKKYNEDELIKSRMCTPGGFKTFEYFWALKHAFETHEKIGKENIQERVHYFSQICKNEIKKIPNAILLTPISSSLSSGFVCFNIKGINPSEIVTKMGEHNIIIGQSPYKDSCLRITPSIYNTEEEVLFACNKLFEIVNELNHEDKK</sequence>
<dbReference type="Pfam" id="PF00266">
    <property type="entry name" value="Aminotran_5"/>
    <property type="match status" value="1"/>
</dbReference>
<comment type="caution">
    <text evidence="3">The sequence shown here is derived from an EMBL/GenBank/DDBJ whole genome shotgun (WGS) entry which is preliminary data.</text>
</comment>
<dbReference type="InterPro" id="IPR015421">
    <property type="entry name" value="PyrdxlP-dep_Trfase_major"/>
</dbReference>
<dbReference type="Proteomes" id="UP000437748">
    <property type="component" value="Unassembled WGS sequence"/>
</dbReference>
<keyword evidence="3" id="KW-0808">Transferase</keyword>
<dbReference type="Gene3D" id="3.90.1150.10">
    <property type="entry name" value="Aspartate Aminotransferase, domain 1"/>
    <property type="match status" value="1"/>
</dbReference>
<proteinExistence type="predicted"/>
<evidence type="ECO:0000256" key="1">
    <source>
        <dbReference type="ARBA" id="ARBA00022898"/>
    </source>
</evidence>
<accession>A0A6N6VPA0</accession>
<dbReference type="InterPro" id="IPR015422">
    <property type="entry name" value="PyrdxlP-dep_Trfase_small"/>
</dbReference>
<reference evidence="3 4" key="1">
    <citation type="submission" date="2019-10" db="EMBL/GenBank/DDBJ databases">
        <title>New species of Slilvanegrellaceae.</title>
        <authorList>
            <person name="Pitt A."/>
            <person name="Hahn M.W."/>
        </authorList>
    </citation>
    <scope>NUCLEOTIDE SEQUENCE [LARGE SCALE GENOMIC DNA]</scope>
    <source>
        <strain evidence="3 4">SP-Ram-0.45-NSY-1</strain>
    </source>
</reference>